<dbReference type="PANTHER" id="PTHR34390">
    <property type="entry name" value="UPF0442 PROTEIN YJJB-RELATED"/>
    <property type="match status" value="1"/>
</dbReference>
<keyword evidence="6 8" id="KW-0472">Membrane</keyword>
<keyword evidence="4 8" id="KW-0812">Transmembrane</keyword>
<proteinExistence type="inferred from homology"/>
<feature type="domain" description="Threonine/Serine exporter ThrE" evidence="9">
    <location>
        <begin position="7"/>
        <end position="134"/>
    </location>
</feature>
<name>A0A931FC45_9ENTE</name>
<feature type="transmembrane region" description="Helical" evidence="8">
    <location>
        <begin position="114"/>
        <end position="136"/>
    </location>
</feature>
<evidence type="ECO:0000256" key="6">
    <source>
        <dbReference type="ARBA" id="ARBA00023136"/>
    </source>
</evidence>
<dbReference type="Pfam" id="PF12821">
    <property type="entry name" value="ThrE_2"/>
    <property type="match status" value="1"/>
</dbReference>
<evidence type="ECO:0000256" key="1">
    <source>
        <dbReference type="ARBA" id="ARBA00004651"/>
    </source>
</evidence>
<reference evidence="10" key="1">
    <citation type="submission" date="2020-09" db="EMBL/GenBank/DDBJ databases">
        <title>Genomic insights into the novelty and pathogenicity of a unique biofilm-forming Enterococcus sp. bacteria (Enterococcus lacertideformus) identified in reptiles.</title>
        <authorList>
            <person name="Agius J.E."/>
            <person name="Phalen D.N."/>
            <person name="Rose K."/>
            <person name="Eden J.-S."/>
        </authorList>
    </citation>
    <scope>NUCLEOTIDE SEQUENCE</scope>
    <source>
        <strain evidence="10">PHRS 0518</strain>
    </source>
</reference>
<evidence type="ECO:0000256" key="7">
    <source>
        <dbReference type="ARBA" id="ARBA00034125"/>
    </source>
</evidence>
<keyword evidence="11" id="KW-1185">Reference proteome</keyword>
<evidence type="ECO:0000259" key="9">
    <source>
        <dbReference type="Pfam" id="PF12821"/>
    </source>
</evidence>
<dbReference type="PANTHER" id="PTHR34390:SF1">
    <property type="entry name" value="SUCCINATE TRANSPORTER SUBUNIT YJJB-RELATED"/>
    <property type="match status" value="1"/>
</dbReference>
<evidence type="ECO:0000256" key="3">
    <source>
        <dbReference type="ARBA" id="ARBA00022519"/>
    </source>
</evidence>
<evidence type="ECO:0000256" key="5">
    <source>
        <dbReference type="ARBA" id="ARBA00022989"/>
    </source>
</evidence>
<evidence type="ECO:0000256" key="2">
    <source>
        <dbReference type="ARBA" id="ARBA00022475"/>
    </source>
</evidence>
<evidence type="ECO:0000313" key="11">
    <source>
        <dbReference type="Proteomes" id="UP000637757"/>
    </source>
</evidence>
<comment type="caution">
    <text evidence="10">The sequence shown here is derived from an EMBL/GenBank/DDBJ whole genome shotgun (WGS) entry which is preliminary data.</text>
</comment>
<dbReference type="GO" id="GO:0005886">
    <property type="term" value="C:plasma membrane"/>
    <property type="evidence" value="ECO:0007669"/>
    <property type="project" value="UniProtKB-SubCell"/>
</dbReference>
<evidence type="ECO:0000313" key="10">
    <source>
        <dbReference type="EMBL" id="MBF8807451.1"/>
    </source>
</evidence>
<gene>
    <name evidence="10" type="ORF">IC227_02375</name>
</gene>
<comment type="similarity">
    <text evidence="7">Belongs to the ThrE exporter (TC 2.A.79) family.</text>
</comment>
<evidence type="ECO:0000256" key="8">
    <source>
        <dbReference type="SAM" id="Phobius"/>
    </source>
</evidence>
<dbReference type="GO" id="GO:0015744">
    <property type="term" value="P:succinate transport"/>
    <property type="evidence" value="ECO:0007669"/>
    <property type="project" value="TreeGrafter"/>
</dbReference>
<feature type="transmembrane region" description="Helical" evidence="8">
    <location>
        <begin position="79"/>
        <end position="99"/>
    </location>
</feature>
<organism evidence="10 11">
    <name type="scientific">Enterococcus lacertideformus</name>
    <dbReference type="NCBI Taxonomy" id="2771493"/>
    <lineage>
        <taxon>Bacteria</taxon>
        <taxon>Bacillati</taxon>
        <taxon>Bacillota</taxon>
        <taxon>Bacilli</taxon>
        <taxon>Lactobacillales</taxon>
        <taxon>Enterococcaceae</taxon>
        <taxon>Enterococcus</taxon>
    </lineage>
</organism>
<dbReference type="InterPro" id="IPR050539">
    <property type="entry name" value="ThrE_Dicarb/AminoAcid_Exp"/>
</dbReference>
<keyword evidence="5 8" id="KW-1133">Transmembrane helix</keyword>
<keyword evidence="2" id="KW-1003">Cell membrane</keyword>
<comment type="subcellular location">
    <subcellularLocation>
        <location evidence="1">Cell membrane</location>
        <topology evidence="1">Multi-pass membrane protein</topology>
    </subcellularLocation>
</comment>
<accession>A0A931FC45</accession>
<protein>
    <submittedName>
        <fullName evidence="10">Threonine/serine exporter family protein</fullName>
    </submittedName>
</protein>
<dbReference type="EMBL" id="JADAKE010000008">
    <property type="protein sequence ID" value="MBF8807451.1"/>
    <property type="molecule type" value="Genomic_DNA"/>
</dbReference>
<dbReference type="Proteomes" id="UP000637757">
    <property type="component" value="Unassembled WGS sequence"/>
</dbReference>
<dbReference type="AlphaFoldDB" id="A0A931FC45"/>
<evidence type="ECO:0000256" key="4">
    <source>
        <dbReference type="ARBA" id="ARBA00022692"/>
    </source>
</evidence>
<sequence>MWDLIIQISFSFLATAGFAIITNVPRHSLVFCGLSGSFGWLVYWVCVNFGSSPAFGSLLGSLGVAFISNVFSKRLKMPVTIFNIPGMVPLVPGGLSYQAVRTLVTGSYHEAVDYTVQVIMIAGAIALGLVLSEVFNHNIRNFKVKREAIFLNRKKESNQKK</sequence>
<dbReference type="InterPro" id="IPR024528">
    <property type="entry name" value="ThrE_2"/>
</dbReference>
<keyword evidence="3" id="KW-0997">Cell inner membrane</keyword>
<feature type="transmembrane region" description="Helical" evidence="8">
    <location>
        <begin position="38"/>
        <end position="67"/>
    </location>
</feature>